<protein>
    <submittedName>
        <fullName evidence="1">OsmC family protein</fullName>
    </submittedName>
</protein>
<sequence length="170" mass="18244">MNDGSRWVDGAIARNTGDGKFQASIRTAGIEILADEPLSVGGNGSGPSPYQMLAAALAACTTMTVKLYAERKGWPVTHVETSVEHSRQNDLDPADCFTRRIEIEGEIDTLQKARLMEIADHCPVHRTLTGGARVETLSADAPSRPMSASDHAVDMEALISVGRGSFDFTE</sequence>
<dbReference type="SUPFAM" id="SSF82784">
    <property type="entry name" value="OsmC-like"/>
    <property type="match status" value="1"/>
</dbReference>
<dbReference type="Proteomes" id="UP001210865">
    <property type="component" value="Chromosome"/>
</dbReference>
<dbReference type="PANTHER" id="PTHR39624">
    <property type="entry name" value="PROTEIN INVOLVED IN RIMO-MEDIATED BETA-METHYLTHIOLATION OF RIBOSOMAL PROTEIN S12 YCAO"/>
    <property type="match status" value="1"/>
</dbReference>
<dbReference type="InterPro" id="IPR003718">
    <property type="entry name" value="OsmC/Ohr_fam"/>
</dbReference>
<evidence type="ECO:0000313" key="1">
    <source>
        <dbReference type="EMBL" id="WBO21828.1"/>
    </source>
</evidence>
<dbReference type="Gene3D" id="3.30.300.20">
    <property type="match status" value="1"/>
</dbReference>
<dbReference type="EMBL" id="CP115174">
    <property type="protein sequence ID" value="WBO21828.1"/>
    <property type="molecule type" value="Genomic_DNA"/>
</dbReference>
<name>A0ABY7NKF6_9SPHN</name>
<dbReference type="InterPro" id="IPR036102">
    <property type="entry name" value="OsmC/Ohrsf"/>
</dbReference>
<gene>
    <name evidence="1" type="ORF">PBT88_16915</name>
</gene>
<reference evidence="1 2" key="1">
    <citation type="submission" date="2022-12" db="EMBL/GenBank/DDBJ databases">
        <title>Sphingomonas abieness sp. nov., an endophytic bacterium isolated from Abies koreana.</title>
        <authorList>
            <person name="Jiang L."/>
            <person name="Lee J."/>
        </authorList>
    </citation>
    <scope>NUCLEOTIDE SEQUENCE [LARGE SCALE GENOMIC DNA]</scope>
    <source>
        <strain evidence="2">PAMB 00755</strain>
    </source>
</reference>
<proteinExistence type="predicted"/>
<dbReference type="RefSeq" id="WP_270076476.1">
    <property type="nucleotide sequence ID" value="NZ_CP115174.1"/>
</dbReference>
<organism evidence="1 2">
    <name type="scientific">Sphingomonas abietis</name>
    <dbReference type="NCBI Taxonomy" id="3012344"/>
    <lineage>
        <taxon>Bacteria</taxon>
        <taxon>Pseudomonadati</taxon>
        <taxon>Pseudomonadota</taxon>
        <taxon>Alphaproteobacteria</taxon>
        <taxon>Sphingomonadales</taxon>
        <taxon>Sphingomonadaceae</taxon>
        <taxon>Sphingomonas</taxon>
    </lineage>
</organism>
<keyword evidence="2" id="KW-1185">Reference proteome</keyword>
<accession>A0ABY7NKF6</accession>
<evidence type="ECO:0000313" key="2">
    <source>
        <dbReference type="Proteomes" id="UP001210865"/>
    </source>
</evidence>
<dbReference type="InterPro" id="IPR015946">
    <property type="entry name" value="KH_dom-like_a/b"/>
</dbReference>
<dbReference type="PANTHER" id="PTHR39624:SF2">
    <property type="entry name" value="OSMC-LIKE PROTEIN"/>
    <property type="match status" value="1"/>
</dbReference>
<dbReference type="Pfam" id="PF02566">
    <property type="entry name" value="OsmC"/>
    <property type="match status" value="1"/>
</dbReference>